<proteinExistence type="inferred from homology"/>
<dbReference type="Gene3D" id="1.20.1440.100">
    <property type="entry name" value="SG protein - dephosphorylation function"/>
    <property type="match status" value="1"/>
</dbReference>
<comment type="similarity">
    <text evidence="1">Belongs to the HAD-like hydrolase superfamily. SerB family.</text>
</comment>
<evidence type="ECO:0000256" key="1">
    <source>
        <dbReference type="ARBA" id="ARBA00009184"/>
    </source>
</evidence>
<sequence>MDRPTASTSAAAAGEAPPRAAAFFDLDKTVIAKASTLAFSRPFYTGGLINRRSVLRSAYAQLMFGLQGVDHEQMERMRAYLSALCAGWDVQTVKDIVAESLHSIVDPLVYAEAVALIAEHQLAGRDVVIVSSSGSEVVGPIGAMLGADHAVGTRMVEEDGRYTGEIDFYAYGAGKAQVLQELAAEHGYDLAECWAYSDSETDIPMLSVVGHPTAVNPDRALRRVAEQRGWPVLEFSRPVSLDQRPTIGPRDAVLVGVATALLAGSVLGWRSRHRASQAAA</sequence>
<evidence type="ECO:0000256" key="2">
    <source>
        <dbReference type="ARBA" id="ARBA00022723"/>
    </source>
</evidence>
<keyword evidence="2" id="KW-0479">Metal-binding</keyword>
<dbReference type="GO" id="GO:0046872">
    <property type="term" value="F:metal ion binding"/>
    <property type="evidence" value="ECO:0007669"/>
    <property type="project" value="UniProtKB-KW"/>
</dbReference>
<keyword evidence="4" id="KW-0460">Magnesium</keyword>
<evidence type="ECO:0000256" key="3">
    <source>
        <dbReference type="ARBA" id="ARBA00022801"/>
    </source>
</evidence>
<dbReference type="FunFam" id="3.40.50.1000:FF:000025">
    <property type="entry name" value="HAD hydrolase, family IB"/>
    <property type="match status" value="1"/>
</dbReference>
<dbReference type="NCBIfam" id="TIGR01488">
    <property type="entry name" value="HAD-SF-IB"/>
    <property type="match status" value="1"/>
</dbReference>
<dbReference type="InterPro" id="IPR050582">
    <property type="entry name" value="HAD-like_SerB"/>
</dbReference>
<name>A0A6J4LX50_9ACTN</name>
<accession>A0A6J4LX50</accession>
<dbReference type="PANTHER" id="PTHR43344">
    <property type="entry name" value="PHOSPHOSERINE PHOSPHATASE"/>
    <property type="match status" value="1"/>
</dbReference>
<gene>
    <name evidence="5" type="ORF">AVDCRST_MAG29-1721</name>
</gene>
<protein>
    <submittedName>
        <fullName evidence="5">Phosphoserine phosphatase</fullName>
        <ecNumber evidence="5">3.1.3.3</ecNumber>
    </submittedName>
</protein>
<dbReference type="InterPro" id="IPR023214">
    <property type="entry name" value="HAD_sf"/>
</dbReference>
<dbReference type="SUPFAM" id="SSF56784">
    <property type="entry name" value="HAD-like"/>
    <property type="match status" value="1"/>
</dbReference>
<dbReference type="CDD" id="cd02612">
    <property type="entry name" value="HAD_PGPPase"/>
    <property type="match status" value="1"/>
</dbReference>
<dbReference type="InterPro" id="IPR006385">
    <property type="entry name" value="HAD_hydro_SerB1"/>
</dbReference>
<organism evidence="5">
    <name type="scientific">uncultured Nocardioidaceae bacterium</name>
    <dbReference type="NCBI Taxonomy" id="253824"/>
    <lineage>
        <taxon>Bacteria</taxon>
        <taxon>Bacillati</taxon>
        <taxon>Actinomycetota</taxon>
        <taxon>Actinomycetes</taxon>
        <taxon>Propionibacteriales</taxon>
        <taxon>Nocardioidaceae</taxon>
        <taxon>environmental samples</taxon>
    </lineage>
</organism>
<dbReference type="NCBIfam" id="TIGR01490">
    <property type="entry name" value="HAD-SF-IB-hyp1"/>
    <property type="match status" value="1"/>
</dbReference>
<dbReference type="InterPro" id="IPR036412">
    <property type="entry name" value="HAD-like_sf"/>
</dbReference>
<dbReference type="PANTHER" id="PTHR43344:SF13">
    <property type="entry name" value="PHOSPHATASE RV3661-RELATED"/>
    <property type="match status" value="1"/>
</dbReference>
<evidence type="ECO:0000313" key="5">
    <source>
        <dbReference type="EMBL" id="CAA9343307.1"/>
    </source>
</evidence>
<dbReference type="GO" id="GO:0016787">
    <property type="term" value="F:hydrolase activity"/>
    <property type="evidence" value="ECO:0007669"/>
    <property type="project" value="UniProtKB-KW"/>
</dbReference>
<reference evidence="5" key="1">
    <citation type="submission" date="2020-02" db="EMBL/GenBank/DDBJ databases">
        <authorList>
            <person name="Meier V. D."/>
        </authorList>
    </citation>
    <scope>NUCLEOTIDE SEQUENCE</scope>
    <source>
        <strain evidence="5">AVDCRST_MAG29</strain>
    </source>
</reference>
<dbReference type="AlphaFoldDB" id="A0A6J4LX50"/>
<evidence type="ECO:0000256" key="4">
    <source>
        <dbReference type="ARBA" id="ARBA00022842"/>
    </source>
</evidence>
<dbReference type="EC" id="3.1.3.3" evidence="5"/>
<dbReference type="EMBL" id="CADCUG010000108">
    <property type="protein sequence ID" value="CAA9343307.1"/>
    <property type="molecule type" value="Genomic_DNA"/>
</dbReference>
<dbReference type="Gene3D" id="3.40.50.1000">
    <property type="entry name" value="HAD superfamily/HAD-like"/>
    <property type="match status" value="1"/>
</dbReference>
<dbReference type="Pfam" id="PF12710">
    <property type="entry name" value="HAD"/>
    <property type="match status" value="1"/>
</dbReference>
<keyword evidence="3 5" id="KW-0378">Hydrolase</keyword>